<dbReference type="Proteomes" id="UP000295334">
    <property type="component" value="Unassembled WGS sequence"/>
</dbReference>
<keyword evidence="2" id="KW-1185">Reference proteome</keyword>
<protein>
    <submittedName>
        <fullName evidence="1">Uncharacterized protein</fullName>
    </submittedName>
</protein>
<dbReference type="RefSeq" id="WP_131449540.1">
    <property type="nucleotide sequence ID" value="NZ_SJZI01000042.1"/>
</dbReference>
<proteinExistence type="predicted"/>
<sequence length="186" mass="20457">MPSERCNLFASTGKADGTSPDTNAKNLALELCGDLTYVMGRRTFAWAMKNGRSSIAEAINFSETELSHGAEETLLNRFALVLKHAEENKRELAAYKVGDAAIEDLKRAIATFEILRGTRDEKQAHRIYSTALIEALGKKVRGVYVVLDAEVEGLIEDQQFIETYFIARRKTDRKATRAGAAGEAGA</sequence>
<dbReference type="AlphaFoldDB" id="A0A4R1BC00"/>
<reference evidence="1 2" key="1">
    <citation type="submission" date="2019-03" db="EMBL/GenBank/DDBJ databases">
        <authorList>
            <person name="Kim M.K.M."/>
        </authorList>
    </citation>
    <scope>NUCLEOTIDE SEQUENCE [LARGE SCALE GENOMIC DNA]</scope>
    <source>
        <strain evidence="1 2">17J68-12</strain>
    </source>
</reference>
<gene>
    <name evidence="1" type="ORF">EPD60_11235</name>
</gene>
<name>A0A4R1BC00_9BACT</name>
<dbReference type="EMBL" id="SJZI01000042">
    <property type="protein sequence ID" value="TCJ14550.1"/>
    <property type="molecule type" value="Genomic_DNA"/>
</dbReference>
<accession>A0A4R1BC00</accession>
<comment type="caution">
    <text evidence="1">The sequence shown here is derived from an EMBL/GenBank/DDBJ whole genome shotgun (WGS) entry which is preliminary data.</text>
</comment>
<evidence type="ECO:0000313" key="2">
    <source>
        <dbReference type="Proteomes" id="UP000295334"/>
    </source>
</evidence>
<evidence type="ECO:0000313" key="1">
    <source>
        <dbReference type="EMBL" id="TCJ14550.1"/>
    </source>
</evidence>
<dbReference type="OrthoDB" id="1119986at2"/>
<organism evidence="1 2">
    <name type="scientific">Flaviaesturariibacter flavus</name>
    <dbReference type="NCBI Taxonomy" id="2502780"/>
    <lineage>
        <taxon>Bacteria</taxon>
        <taxon>Pseudomonadati</taxon>
        <taxon>Bacteroidota</taxon>
        <taxon>Chitinophagia</taxon>
        <taxon>Chitinophagales</taxon>
        <taxon>Chitinophagaceae</taxon>
        <taxon>Flaviaestuariibacter</taxon>
    </lineage>
</organism>